<sequence length="73" mass="7845">MRGLRSVLPVSTKARLDDRTSRVLAPQNMLLLPHAPATTLVTPLHLRLGAGHGSCEACVQLPGRGRSTELPPR</sequence>
<evidence type="ECO:0000313" key="1">
    <source>
        <dbReference type="EMBL" id="TWW60631.1"/>
    </source>
</evidence>
<dbReference type="EMBL" id="RHFK02000018">
    <property type="protein sequence ID" value="TWW60631.1"/>
    <property type="molecule type" value="Genomic_DNA"/>
</dbReference>
<dbReference type="AlphaFoldDB" id="A0A5C6N2Q5"/>
<keyword evidence="2" id="KW-1185">Reference proteome</keyword>
<accession>A0A5C6N2Q5</accession>
<reference evidence="1 2" key="1">
    <citation type="submission" date="2019-04" db="EMBL/GenBank/DDBJ databases">
        <title>Chromosome genome assembly for Takifugu flavidus.</title>
        <authorList>
            <person name="Xiao S."/>
        </authorList>
    </citation>
    <scope>NUCLEOTIDE SEQUENCE [LARGE SCALE GENOMIC DNA]</scope>
    <source>
        <strain evidence="1">HTHZ2018</strain>
        <tissue evidence="1">Muscle</tissue>
    </source>
</reference>
<comment type="caution">
    <text evidence="1">The sequence shown here is derived from an EMBL/GenBank/DDBJ whole genome shotgun (WGS) entry which is preliminary data.</text>
</comment>
<organism evidence="1 2">
    <name type="scientific">Takifugu flavidus</name>
    <name type="common">sansaifugu</name>
    <dbReference type="NCBI Taxonomy" id="433684"/>
    <lineage>
        <taxon>Eukaryota</taxon>
        <taxon>Metazoa</taxon>
        <taxon>Chordata</taxon>
        <taxon>Craniata</taxon>
        <taxon>Vertebrata</taxon>
        <taxon>Euteleostomi</taxon>
        <taxon>Actinopterygii</taxon>
        <taxon>Neopterygii</taxon>
        <taxon>Teleostei</taxon>
        <taxon>Neoteleostei</taxon>
        <taxon>Acanthomorphata</taxon>
        <taxon>Eupercaria</taxon>
        <taxon>Tetraodontiformes</taxon>
        <taxon>Tetradontoidea</taxon>
        <taxon>Tetraodontidae</taxon>
        <taxon>Takifugu</taxon>
    </lineage>
</organism>
<protein>
    <submittedName>
        <fullName evidence="1">Uncharacterized protein</fullName>
    </submittedName>
</protein>
<name>A0A5C6N2Q5_9TELE</name>
<gene>
    <name evidence="1" type="ORF">D4764_05G0007210</name>
</gene>
<proteinExistence type="predicted"/>
<evidence type="ECO:0000313" key="2">
    <source>
        <dbReference type="Proteomes" id="UP000324091"/>
    </source>
</evidence>
<dbReference type="Proteomes" id="UP000324091">
    <property type="component" value="Chromosome 5"/>
</dbReference>